<dbReference type="EMBL" id="FUEG01000039">
    <property type="protein sequence ID" value="SJL16917.1"/>
    <property type="molecule type" value="Genomic_DNA"/>
</dbReference>
<dbReference type="AlphaFoldDB" id="A0A284S7C6"/>
<organism evidence="1 2">
    <name type="scientific">Armillaria ostoyae</name>
    <name type="common">Armillaria root rot fungus</name>
    <dbReference type="NCBI Taxonomy" id="47428"/>
    <lineage>
        <taxon>Eukaryota</taxon>
        <taxon>Fungi</taxon>
        <taxon>Dikarya</taxon>
        <taxon>Basidiomycota</taxon>
        <taxon>Agaricomycotina</taxon>
        <taxon>Agaricomycetes</taxon>
        <taxon>Agaricomycetidae</taxon>
        <taxon>Agaricales</taxon>
        <taxon>Marasmiineae</taxon>
        <taxon>Physalacriaceae</taxon>
        <taxon>Armillaria</taxon>
    </lineage>
</organism>
<sequence length="66" mass="7343">MCLAASRDQRKAHRDRCIHAIVPGFGNPVSSKDRKEVTTSTRTTDNFLNYAAILIVITKLIVGDQE</sequence>
<dbReference type="Proteomes" id="UP000219338">
    <property type="component" value="Unassembled WGS sequence"/>
</dbReference>
<reference evidence="2" key="1">
    <citation type="journal article" date="2017" name="Nat. Ecol. Evol.">
        <title>Genome expansion and lineage-specific genetic innovations in the forest pathogenic fungi Armillaria.</title>
        <authorList>
            <person name="Sipos G."/>
            <person name="Prasanna A.N."/>
            <person name="Walter M.C."/>
            <person name="O'Connor E."/>
            <person name="Balint B."/>
            <person name="Krizsan K."/>
            <person name="Kiss B."/>
            <person name="Hess J."/>
            <person name="Varga T."/>
            <person name="Slot J."/>
            <person name="Riley R."/>
            <person name="Boka B."/>
            <person name="Rigling D."/>
            <person name="Barry K."/>
            <person name="Lee J."/>
            <person name="Mihaltcheva S."/>
            <person name="LaButti K."/>
            <person name="Lipzen A."/>
            <person name="Waldron R."/>
            <person name="Moloney N.M."/>
            <person name="Sperisen C."/>
            <person name="Kredics L."/>
            <person name="Vagvoelgyi C."/>
            <person name="Patrignani A."/>
            <person name="Fitzpatrick D."/>
            <person name="Nagy I."/>
            <person name="Doyle S."/>
            <person name="Anderson J.B."/>
            <person name="Grigoriev I.V."/>
            <person name="Gueldener U."/>
            <person name="Muensterkoetter M."/>
            <person name="Nagy L.G."/>
        </authorList>
    </citation>
    <scope>NUCLEOTIDE SEQUENCE [LARGE SCALE GENOMIC DNA]</scope>
    <source>
        <strain evidence="2">C18/9</strain>
    </source>
</reference>
<name>A0A284S7C6_ARMOS</name>
<proteinExistence type="predicted"/>
<keyword evidence="2" id="KW-1185">Reference proteome</keyword>
<evidence type="ECO:0000313" key="1">
    <source>
        <dbReference type="EMBL" id="SJL16917.1"/>
    </source>
</evidence>
<gene>
    <name evidence="1" type="ORF">ARMOST_20449</name>
</gene>
<evidence type="ECO:0000313" key="2">
    <source>
        <dbReference type="Proteomes" id="UP000219338"/>
    </source>
</evidence>
<accession>A0A284S7C6</accession>
<protein>
    <submittedName>
        <fullName evidence="1">Uncharacterized protein</fullName>
    </submittedName>
</protein>